<proteinExistence type="predicted"/>
<keyword evidence="1" id="KW-1133">Transmembrane helix</keyword>
<evidence type="ECO:0000313" key="2">
    <source>
        <dbReference type="EMBL" id="SDD23089.1"/>
    </source>
</evidence>
<dbReference type="Proteomes" id="UP000199060">
    <property type="component" value="Unassembled WGS sequence"/>
</dbReference>
<feature type="transmembrane region" description="Helical" evidence="1">
    <location>
        <begin position="131"/>
        <end position="154"/>
    </location>
</feature>
<evidence type="ECO:0000313" key="3">
    <source>
        <dbReference type="Proteomes" id="UP000199060"/>
    </source>
</evidence>
<dbReference type="STRING" id="686796.SAMN04488104_102026"/>
<dbReference type="EMBL" id="FNAC01000020">
    <property type="protein sequence ID" value="SDD23089.1"/>
    <property type="molecule type" value="Genomic_DNA"/>
</dbReference>
<evidence type="ECO:0008006" key="4">
    <source>
        <dbReference type="Google" id="ProtNLM"/>
    </source>
</evidence>
<organism evidence="2 3">
    <name type="scientific">Algoriphagus faecimaris</name>
    <dbReference type="NCBI Taxonomy" id="686796"/>
    <lineage>
        <taxon>Bacteria</taxon>
        <taxon>Pseudomonadati</taxon>
        <taxon>Bacteroidota</taxon>
        <taxon>Cytophagia</taxon>
        <taxon>Cytophagales</taxon>
        <taxon>Cyclobacteriaceae</taxon>
        <taxon>Algoriphagus</taxon>
    </lineage>
</organism>
<dbReference type="AlphaFoldDB" id="A0A1G6T250"/>
<keyword evidence="1" id="KW-0812">Transmembrane</keyword>
<reference evidence="3" key="1">
    <citation type="submission" date="2016-10" db="EMBL/GenBank/DDBJ databases">
        <authorList>
            <person name="Varghese N."/>
            <person name="Submissions S."/>
        </authorList>
    </citation>
    <scope>NUCLEOTIDE SEQUENCE [LARGE SCALE GENOMIC DNA]</scope>
    <source>
        <strain evidence="3">DSM 23095</strain>
    </source>
</reference>
<evidence type="ECO:0000256" key="1">
    <source>
        <dbReference type="SAM" id="Phobius"/>
    </source>
</evidence>
<feature type="transmembrane region" description="Helical" evidence="1">
    <location>
        <begin position="9"/>
        <end position="28"/>
    </location>
</feature>
<feature type="transmembrane region" description="Helical" evidence="1">
    <location>
        <begin position="50"/>
        <end position="73"/>
    </location>
</feature>
<name>A0A1G6T250_9BACT</name>
<accession>A0A1G6T250</accession>
<dbReference type="OrthoDB" id="838071at2"/>
<gene>
    <name evidence="2" type="ORF">SAMN04488104_102026</name>
</gene>
<dbReference type="RefSeq" id="WP_087939817.1">
    <property type="nucleotide sequence ID" value="NZ_FNAC01000020.1"/>
</dbReference>
<keyword evidence="3" id="KW-1185">Reference proteome</keyword>
<protein>
    <recommendedName>
        <fullName evidence="4">DNA topoisomerase IV</fullName>
    </recommendedName>
</protein>
<sequence>MYYRFGKTFYYFSILIFLFLLLYFYSAMSDQVLYSLSESANGGEKIGKDLLFYGLIGVFMVLNAIAIFPAKALETKSHQKMHRIFPIGDPYRDYILTWFYSFGGVLNVSLGIMAFYFHAINNQEGISASSFSVFFYLIPILLVVWIVGLFVLFVGKAKQLKSGV</sequence>
<feature type="transmembrane region" description="Helical" evidence="1">
    <location>
        <begin position="94"/>
        <end position="119"/>
    </location>
</feature>
<keyword evidence="1" id="KW-0472">Membrane</keyword>